<evidence type="ECO:0000313" key="1">
    <source>
        <dbReference type="EMBL" id="RKT01283.1"/>
    </source>
</evidence>
<proteinExistence type="predicted"/>
<accession>A0A495SM61</accession>
<gene>
    <name evidence="1" type="ORF">BCF58_0501</name>
</gene>
<dbReference type="Proteomes" id="UP000272428">
    <property type="component" value="Unassembled WGS sequence"/>
</dbReference>
<dbReference type="EMBL" id="RBXB01000001">
    <property type="protein sequence ID" value="RKT01283.1"/>
    <property type="molecule type" value="Genomic_DNA"/>
</dbReference>
<reference evidence="1 2" key="1">
    <citation type="submission" date="2018-10" db="EMBL/GenBank/DDBJ databases">
        <title>Genomic Encyclopedia of Archaeal and Bacterial Type Strains, Phase II (KMG-II): from individual species to whole genera.</title>
        <authorList>
            <person name="Goeker M."/>
        </authorList>
    </citation>
    <scope>NUCLEOTIDE SEQUENCE [LARGE SCALE GENOMIC DNA]</scope>
    <source>
        <strain evidence="1 2">DSM 14219</strain>
    </source>
</reference>
<name>A0A495SM61_9FLAO</name>
<protein>
    <submittedName>
        <fullName evidence="1">Uncharacterized protein</fullName>
    </submittedName>
</protein>
<organism evidence="1 2">
    <name type="scientific">Chryseobacterium defluvii</name>
    <dbReference type="NCBI Taxonomy" id="160396"/>
    <lineage>
        <taxon>Bacteria</taxon>
        <taxon>Pseudomonadati</taxon>
        <taxon>Bacteroidota</taxon>
        <taxon>Flavobacteriia</taxon>
        <taxon>Flavobacteriales</taxon>
        <taxon>Weeksellaceae</taxon>
        <taxon>Chryseobacterium group</taxon>
        <taxon>Chryseobacterium</taxon>
    </lineage>
</organism>
<evidence type="ECO:0000313" key="2">
    <source>
        <dbReference type="Proteomes" id="UP000272428"/>
    </source>
</evidence>
<keyword evidence="2" id="KW-1185">Reference proteome</keyword>
<comment type="caution">
    <text evidence="1">The sequence shown here is derived from an EMBL/GenBank/DDBJ whole genome shotgun (WGS) entry which is preliminary data.</text>
</comment>
<sequence length="47" mass="5817">MILKYQKHRRLILLKIIFLNFTYRINKNIVKSINSLHQNLEFNKCKK</sequence>
<dbReference type="AlphaFoldDB" id="A0A495SM61"/>